<dbReference type="InterPro" id="IPR018392">
    <property type="entry name" value="LysM"/>
</dbReference>
<dbReference type="Pfam" id="PF01476">
    <property type="entry name" value="LysM"/>
    <property type="match status" value="1"/>
</dbReference>
<comment type="caution">
    <text evidence="3">The sequence shown here is derived from an EMBL/GenBank/DDBJ whole genome shotgun (WGS) entry which is preliminary data.</text>
</comment>
<evidence type="ECO:0000313" key="4">
    <source>
        <dbReference type="Proteomes" id="UP000322524"/>
    </source>
</evidence>
<protein>
    <submittedName>
        <fullName evidence="3">LysM peptidoglycan-binding domain-containing protein</fullName>
    </submittedName>
</protein>
<feature type="domain" description="LysM" evidence="2">
    <location>
        <begin position="26"/>
        <end position="69"/>
    </location>
</feature>
<dbReference type="Gene3D" id="6.20.240.60">
    <property type="match status" value="1"/>
</dbReference>
<dbReference type="Proteomes" id="UP000322524">
    <property type="component" value="Unassembled WGS sequence"/>
</dbReference>
<dbReference type="Pfam" id="PF07486">
    <property type="entry name" value="Hydrolase_2"/>
    <property type="match status" value="1"/>
</dbReference>
<dbReference type="GO" id="GO:0016787">
    <property type="term" value="F:hydrolase activity"/>
    <property type="evidence" value="ECO:0007669"/>
    <property type="project" value="InterPro"/>
</dbReference>
<evidence type="ECO:0000313" key="3">
    <source>
        <dbReference type="EMBL" id="TYS62599.1"/>
    </source>
</evidence>
<dbReference type="InterPro" id="IPR036779">
    <property type="entry name" value="LysM_dom_sf"/>
</dbReference>
<name>A0A5D4SH64_9BACI</name>
<feature type="chain" id="PRO_5022693474" evidence="1">
    <location>
        <begin position="25"/>
        <end position="195"/>
    </location>
</feature>
<dbReference type="AlphaFoldDB" id="A0A5D4SH64"/>
<dbReference type="CDD" id="cd00118">
    <property type="entry name" value="LysM"/>
    <property type="match status" value="1"/>
</dbReference>
<feature type="signal peptide" evidence="1">
    <location>
        <begin position="1"/>
        <end position="24"/>
    </location>
</feature>
<dbReference type="Gene3D" id="3.10.350.10">
    <property type="entry name" value="LysM domain"/>
    <property type="match status" value="1"/>
</dbReference>
<dbReference type="OrthoDB" id="9785345at2"/>
<dbReference type="PROSITE" id="PS51782">
    <property type="entry name" value="LYSM"/>
    <property type="match status" value="1"/>
</dbReference>
<dbReference type="Gene3D" id="1.10.10.2520">
    <property type="entry name" value="Cell wall hydrolase SleB, domain 1"/>
    <property type="match status" value="1"/>
</dbReference>
<keyword evidence="1" id="KW-0732">Signal</keyword>
<accession>A0A5D4SH64</accession>
<organism evidence="3 4">
    <name type="scientific">Sutcliffiella horikoshii</name>
    <dbReference type="NCBI Taxonomy" id="79883"/>
    <lineage>
        <taxon>Bacteria</taxon>
        <taxon>Bacillati</taxon>
        <taxon>Bacillota</taxon>
        <taxon>Bacilli</taxon>
        <taxon>Bacillales</taxon>
        <taxon>Bacillaceae</taxon>
        <taxon>Sutcliffiella</taxon>
    </lineage>
</organism>
<evidence type="ECO:0000259" key="2">
    <source>
        <dbReference type="PROSITE" id="PS51782"/>
    </source>
</evidence>
<evidence type="ECO:0000256" key="1">
    <source>
        <dbReference type="SAM" id="SignalP"/>
    </source>
</evidence>
<dbReference type="SUPFAM" id="SSF54106">
    <property type="entry name" value="LysM domain"/>
    <property type="match status" value="1"/>
</dbReference>
<reference evidence="3 4" key="1">
    <citation type="submission" date="2019-08" db="EMBL/GenBank/DDBJ databases">
        <title>Bacillus genomes from the desert of Cuatro Cienegas, Coahuila.</title>
        <authorList>
            <person name="Olmedo-Alvarez G."/>
        </authorList>
    </citation>
    <scope>NUCLEOTIDE SEQUENCE [LARGE SCALE GENOMIC DNA]</scope>
    <source>
        <strain evidence="3 4">CH28_1T</strain>
    </source>
</reference>
<dbReference type="InterPro" id="IPR011105">
    <property type="entry name" value="Cell_wall_hydrolase_SleB"/>
</dbReference>
<dbReference type="EMBL" id="VTEV01000011">
    <property type="protein sequence ID" value="TYS62599.1"/>
    <property type="molecule type" value="Genomic_DNA"/>
</dbReference>
<gene>
    <name evidence="3" type="ORF">FZC76_20395</name>
</gene>
<dbReference type="InterPro" id="IPR042047">
    <property type="entry name" value="SleB_dom1"/>
</dbReference>
<dbReference type="STRING" id="79883.GCA_001636495_02723"/>
<dbReference type="SMART" id="SM00257">
    <property type="entry name" value="LysM"/>
    <property type="match status" value="1"/>
</dbReference>
<dbReference type="RefSeq" id="WP_148989997.1">
    <property type="nucleotide sequence ID" value="NZ_VTEV01000011.1"/>
</dbReference>
<proteinExistence type="predicted"/>
<sequence length="195" mass="21353">MKKLIAISTAAVALFAGTGFDAQAAGTHKVKSGDTLWNIGKTYGVSVKEMKELNKKNNHLIFPGEALQLPEKVSQKDKELLARLVHAESKGEPYEGKVAVATVVLNRVDNEQFPDSIKEVVYETTPGGIYQFSPVGNGQINKAADEEALKAVEEAIAFRGDGNNSLYFFNPDKTSDEWIRTRKVTKTIGNHVFAQ</sequence>